<dbReference type="Pfam" id="PF00135">
    <property type="entry name" value="COesterase"/>
    <property type="match status" value="1"/>
</dbReference>
<gene>
    <name evidence="5" type="ORF">OCK72_04415</name>
</gene>
<evidence type="ECO:0000313" key="5">
    <source>
        <dbReference type="EMBL" id="MCY7007900.1"/>
    </source>
</evidence>
<dbReference type="RefSeq" id="WP_265151937.1">
    <property type="nucleotide sequence ID" value="NZ_JAOXXL010000009.1"/>
</dbReference>
<name>A0ABT4DH22_FUSSI</name>
<sequence>MINIKKLLLSSVLLLNLTIGGISYAKNDIRIIKPDVAVVTINQGKVQGYIHNGIFTYRGIPYATAERFEAPKKIENSNKTIIALKNGHIAPQNSFNPMDNVLFNGPLLTQGDDCQNLNVWTPSISDNKKRPVMVWLHGGGHMAGSSMESYAYDGENLSKKGDIVVVSINHRLNAMGYLDLSEYGEKYKNSANHGIMDIVVALEWIRDNISKFGGDPNNVTLFGESGGGAKILTLMGTPAAKGLFHKAIVESGAVEMMGMTLPKKETTKRVAELTLQNLGLTKNNVDKIKELPFSQIEEAGNKALKQTAEEQKIPNLQGNGYGLNWAPTVDGNYIPADPVGDKFSDLAKDIPLIIGTNLTEWETIYAGLLAPDNLANAQKDNRNTWSEKEKIAKIKEKYGDKADKVLAEFKKAYPDRNIADVLYVETFLRPRALKTARVKAEQKGAPVYMYVFTWDTPLLNGIPMSYHTSEIPFVMNNAKDYDVATGGGEDAIKMADKMSQAWINFARTGNPNVKGQPNWQPYTRENGNTMIFDNNSKTVKNHDLELMKTLMPNYGF</sequence>
<evidence type="ECO:0000256" key="2">
    <source>
        <dbReference type="ARBA" id="ARBA00022801"/>
    </source>
</evidence>
<evidence type="ECO:0000256" key="1">
    <source>
        <dbReference type="ARBA" id="ARBA00005964"/>
    </source>
</evidence>
<dbReference type="InterPro" id="IPR050309">
    <property type="entry name" value="Type-B_Carboxylest/Lipase"/>
</dbReference>
<dbReference type="InterPro" id="IPR029058">
    <property type="entry name" value="AB_hydrolase_fold"/>
</dbReference>
<evidence type="ECO:0000313" key="6">
    <source>
        <dbReference type="Proteomes" id="UP001062738"/>
    </source>
</evidence>
<dbReference type="Proteomes" id="UP001062738">
    <property type="component" value="Unassembled WGS sequence"/>
</dbReference>
<organism evidence="5 6">
    <name type="scientific">Fusobacterium simiae</name>
    <dbReference type="NCBI Taxonomy" id="855"/>
    <lineage>
        <taxon>Bacteria</taxon>
        <taxon>Fusobacteriati</taxon>
        <taxon>Fusobacteriota</taxon>
        <taxon>Fusobacteriia</taxon>
        <taxon>Fusobacteriales</taxon>
        <taxon>Fusobacteriaceae</taxon>
        <taxon>Fusobacterium</taxon>
    </lineage>
</organism>
<dbReference type="EC" id="3.1.1.-" evidence="3"/>
<comment type="similarity">
    <text evidence="1 3">Belongs to the type-B carboxylesterase/lipase family.</text>
</comment>
<dbReference type="EMBL" id="JAOXXL010000009">
    <property type="protein sequence ID" value="MCY7007900.1"/>
    <property type="molecule type" value="Genomic_DNA"/>
</dbReference>
<evidence type="ECO:0000256" key="3">
    <source>
        <dbReference type="RuleBase" id="RU361235"/>
    </source>
</evidence>
<evidence type="ECO:0000259" key="4">
    <source>
        <dbReference type="Pfam" id="PF00135"/>
    </source>
</evidence>
<dbReference type="Gene3D" id="3.40.50.1820">
    <property type="entry name" value="alpha/beta hydrolase"/>
    <property type="match status" value="1"/>
</dbReference>
<dbReference type="PANTHER" id="PTHR11559">
    <property type="entry name" value="CARBOXYLESTERASE"/>
    <property type="match status" value="1"/>
</dbReference>
<accession>A0ABT4DH22</accession>
<comment type="caution">
    <text evidence="5">The sequence shown here is derived from an EMBL/GenBank/DDBJ whole genome shotgun (WGS) entry which is preliminary data.</text>
</comment>
<dbReference type="InterPro" id="IPR002018">
    <property type="entry name" value="CarbesteraseB"/>
</dbReference>
<proteinExistence type="inferred from homology"/>
<keyword evidence="2 3" id="KW-0378">Hydrolase</keyword>
<protein>
    <recommendedName>
        <fullName evidence="3">Carboxylic ester hydrolase</fullName>
        <ecNumber evidence="3">3.1.1.-</ecNumber>
    </recommendedName>
</protein>
<keyword evidence="6" id="KW-1185">Reference proteome</keyword>
<feature type="domain" description="Carboxylesterase type B" evidence="4">
    <location>
        <begin position="37"/>
        <end position="542"/>
    </location>
</feature>
<dbReference type="InterPro" id="IPR019826">
    <property type="entry name" value="Carboxylesterase_B_AS"/>
</dbReference>
<dbReference type="SUPFAM" id="SSF53474">
    <property type="entry name" value="alpha/beta-Hydrolases"/>
    <property type="match status" value="1"/>
</dbReference>
<reference evidence="5" key="1">
    <citation type="submission" date="2022-09" db="EMBL/GenBank/DDBJ databases">
        <authorList>
            <person name="Zoaiter M."/>
        </authorList>
    </citation>
    <scope>NUCLEOTIDE SEQUENCE</scope>
    <source>
        <strain evidence="5">DSM 19848</strain>
    </source>
</reference>
<dbReference type="PROSITE" id="PS00122">
    <property type="entry name" value="CARBOXYLESTERASE_B_1"/>
    <property type="match status" value="1"/>
</dbReference>